<dbReference type="Pfam" id="PF01965">
    <property type="entry name" value="DJ-1_PfpI"/>
    <property type="match status" value="1"/>
</dbReference>
<sequence>MSQERQSLFQQTGVSPAGMQQLVATHGFSPALAKELNLPLTSEKVPLNYALILFPGFQALDVFGPLDILNMIAQLIPLNLYILGPTLDPISTSAFNNLSGANFSQTLQPTHTFASPPSNIEVLLIPGGLGTLYPENTASALEFLKATFPQVPQTITVCTGSALLAQTGHLDNRRATSNKSLWAWVKSQGPAVQWVEKARWVQDGNLWTSSGISAGMDCVYAFAEEAYGKGLAEFVRVMGEYERHEDSKWDPFAEVWGLGGEVENGESTGK</sequence>
<gene>
    <name evidence="2" type="ORF">K402DRAFT_65165</name>
</gene>
<dbReference type="InterPro" id="IPR029062">
    <property type="entry name" value="Class_I_gatase-like"/>
</dbReference>
<dbReference type="GO" id="GO:0016740">
    <property type="term" value="F:transferase activity"/>
    <property type="evidence" value="ECO:0007669"/>
    <property type="project" value="UniProtKB-KW"/>
</dbReference>
<evidence type="ECO:0000313" key="3">
    <source>
        <dbReference type="Proteomes" id="UP000800041"/>
    </source>
</evidence>
<dbReference type="InterPro" id="IPR002818">
    <property type="entry name" value="DJ-1/PfpI"/>
</dbReference>
<keyword evidence="2" id="KW-0808">Transferase</keyword>
<dbReference type="CDD" id="cd03139">
    <property type="entry name" value="GATase1_PfpI_2"/>
    <property type="match status" value="1"/>
</dbReference>
<protein>
    <submittedName>
        <fullName evidence="2">Class I glutamine amidotransferase-like protein</fullName>
    </submittedName>
</protein>
<dbReference type="Proteomes" id="UP000800041">
    <property type="component" value="Unassembled WGS sequence"/>
</dbReference>
<dbReference type="PANTHER" id="PTHR43130:SF15">
    <property type="entry name" value="THIJ_PFPI FAMILY PROTEIN (AFU_ORTHOLOGUE AFUA_5G14240)"/>
    <property type="match status" value="1"/>
</dbReference>
<feature type="domain" description="DJ-1/PfpI" evidence="1">
    <location>
        <begin position="51"/>
        <end position="222"/>
    </location>
</feature>
<reference evidence="2" key="1">
    <citation type="journal article" date="2020" name="Stud. Mycol.">
        <title>101 Dothideomycetes genomes: a test case for predicting lifestyles and emergence of pathogens.</title>
        <authorList>
            <person name="Haridas S."/>
            <person name="Albert R."/>
            <person name="Binder M."/>
            <person name="Bloem J."/>
            <person name="Labutti K."/>
            <person name="Salamov A."/>
            <person name="Andreopoulos B."/>
            <person name="Baker S."/>
            <person name="Barry K."/>
            <person name="Bills G."/>
            <person name="Bluhm B."/>
            <person name="Cannon C."/>
            <person name="Castanera R."/>
            <person name="Culley D."/>
            <person name="Daum C."/>
            <person name="Ezra D."/>
            <person name="Gonzalez J."/>
            <person name="Henrissat B."/>
            <person name="Kuo A."/>
            <person name="Liang C."/>
            <person name="Lipzen A."/>
            <person name="Lutzoni F."/>
            <person name="Magnuson J."/>
            <person name="Mondo S."/>
            <person name="Nolan M."/>
            <person name="Ohm R."/>
            <person name="Pangilinan J."/>
            <person name="Park H.-J."/>
            <person name="Ramirez L."/>
            <person name="Alfaro M."/>
            <person name="Sun H."/>
            <person name="Tritt A."/>
            <person name="Yoshinaga Y."/>
            <person name="Zwiers L.-H."/>
            <person name="Turgeon B."/>
            <person name="Goodwin S."/>
            <person name="Spatafora J."/>
            <person name="Crous P."/>
            <person name="Grigoriev I."/>
        </authorList>
    </citation>
    <scope>NUCLEOTIDE SEQUENCE</scope>
    <source>
        <strain evidence="2">CBS 113979</strain>
    </source>
</reference>
<dbReference type="AlphaFoldDB" id="A0A6G1H0J0"/>
<evidence type="ECO:0000313" key="2">
    <source>
        <dbReference type="EMBL" id="KAF1986736.1"/>
    </source>
</evidence>
<keyword evidence="2" id="KW-0315">Glutamine amidotransferase</keyword>
<dbReference type="OrthoDB" id="543156at2759"/>
<accession>A0A6G1H0J0</accession>
<evidence type="ECO:0000259" key="1">
    <source>
        <dbReference type="Pfam" id="PF01965"/>
    </source>
</evidence>
<dbReference type="EMBL" id="ML977155">
    <property type="protein sequence ID" value="KAF1986736.1"/>
    <property type="molecule type" value="Genomic_DNA"/>
</dbReference>
<dbReference type="InterPro" id="IPR052158">
    <property type="entry name" value="INH-QAR"/>
</dbReference>
<dbReference type="Gene3D" id="3.40.50.880">
    <property type="match status" value="1"/>
</dbReference>
<name>A0A6G1H0J0_9PEZI</name>
<dbReference type="PANTHER" id="PTHR43130">
    <property type="entry name" value="ARAC-FAMILY TRANSCRIPTIONAL REGULATOR"/>
    <property type="match status" value="1"/>
</dbReference>
<dbReference type="SUPFAM" id="SSF52317">
    <property type="entry name" value="Class I glutamine amidotransferase-like"/>
    <property type="match status" value="1"/>
</dbReference>
<organism evidence="2 3">
    <name type="scientific">Aulographum hederae CBS 113979</name>
    <dbReference type="NCBI Taxonomy" id="1176131"/>
    <lineage>
        <taxon>Eukaryota</taxon>
        <taxon>Fungi</taxon>
        <taxon>Dikarya</taxon>
        <taxon>Ascomycota</taxon>
        <taxon>Pezizomycotina</taxon>
        <taxon>Dothideomycetes</taxon>
        <taxon>Pleosporomycetidae</taxon>
        <taxon>Aulographales</taxon>
        <taxon>Aulographaceae</taxon>
    </lineage>
</organism>
<keyword evidence="3" id="KW-1185">Reference proteome</keyword>
<proteinExistence type="predicted"/>